<feature type="transmembrane region" description="Helical" evidence="11">
    <location>
        <begin position="201"/>
        <end position="224"/>
    </location>
</feature>
<comment type="subcellular location">
    <subcellularLocation>
        <location evidence="1">Membrane</location>
        <topology evidence="1">Multi-pass membrane protein</topology>
    </subcellularLocation>
</comment>
<proteinExistence type="inferred from homology"/>
<dbReference type="GO" id="GO:0005886">
    <property type="term" value="C:plasma membrane"/>
    <property type="evidence" value="ECO:0007669"/>
    <property type="project" value="TreeGrafter"/>
</dbReference>
<dbReference type="PRINTS" id="PR00899">
    <property type="entry name" value="GPCRSTE3"/>
</dbReference>
<evidence type="ECO:0000256" key="3">
    <source>
        <dbReference type="ARBA" id="ARBA00022507"/>
    </source>
</evidence>
<feature type="transmembrane region" description="Helical" evidence="11">
    <location>
        <begin position="150"/>
        <end position="180"/>
    </location>
</feature>
<sequence length="482" mass="54323">MHPEFAPVAFIAAASVLLPLPSHWRARNIATLSIISWLFVLNLIYGIDAVIWAGNADIVVPVWCDITTKLIVGANIALPAACLCVCVHLERVASTRVASVTTADRRRRNLFEVSMCVLLPIVYMGLHFIVQGHRFDIIEDYGCRPTTYYSIPSILLVWVPPIILSVACLIFAGLALRHFVIRRLTFAGHLATHSALTPSRFFRLMSMAVVEMFWSLGVTIYVMWFNSIAVPIRPWTTWDKVHSDWLRIDPWLASFTPKFIMDSFYVLWWLVPASTFIFVVFFAFGADSMEMYKKFGMWIWTRVFRLPTPKKSKLSLPMFRITDKEKNQGLSLPTLIKPGFTNSIATSTQDSSTYPEPPTPKKLQGEYDNERRYQSKSLSECYTYSEHDSDLDTVYSPPPPFKDAIHGSFKAQYDDTPTTPTSIYTESSATYAPSTSTSPPRRGATTNAGIPIEERIADPAELSRAVGPNSPLYPPSTWPRAI</sequence>
<dbReference type="GO" id="GO:0004933">
    <property type="term" value="F:mating-type a-factor pheromone receptor activity"/>
    <property type="evidence" value="ECO:0007669"/>
    <property type="project" value="InterPro"/>
</dbReference>
<evidence type="ECO:0000256" key="9">
    <source>
        <dbReference type="ARBA" id="ARBA00023224"/>
    </source>
</evidence>
<dbReference type="InterPro" id="IPR001499">
    <property type="entry name" value="GPCR_STE3"/>
</dbReference>
<protein>
    <submittedName>
        <fullName evidence="12">STE3-like pheromone receptor STE3_Mr1.2</fullName>
    </submittedName>
</protein>
<evidence type="ECO:0000256" key="2">
    <source>
        <dbReference type="ARBA" id="ARBA00011085"/>
    </source>
</evidence>
<accession>A0A0U2S982</accession>
<evidence type="ECO:0000256" key="11">
    <source>
        <dbReference type="SAM" id="Phobius"/>
    </source>
</evidence>
<feature type="transmembrane region" description="Helical" evidence="11">
    <location>
        <begin position="66"/>
        <end position="89"/>
    </location>
</feature>
<keyword evidence="4 11" id="KW-0812">Transmembrane</keyword>
<organism evidence="12">
    <name type="scientific">Moniliophthora roreri</name>
    <name type="common">Frosty pod rot fungus</name>
    <name type="synonym">Monilia roreri</name>
    <dbReference type="NCBI Taxonomy" id="221103"/>
    <lineage>
        <taxon>Eukaryota</taxon>
        <taxon>Fungi</taxon>
        <taxon>Dikarya</taxon>
        <taxon>Basidiomycota</taxon>
        <taxon>Agaricomycotina</taxon>
        <taxon>Agaricomycetes</taxon>
        <taxon>Agaricomycetidae</taxon>
        <taxon>Agaricales</taxon>
        <taxon>Marasmiineae</taxon>
        <taxon>Marasmiaceae</taxon>
        <taxon>Moniliophthora</taxon>
    </lineage>
</organism>
<dbReference type="EMBL" id="KU232972">
    <property type="protein sequence ID" value="ALT56993.1"/>
    <property type="molecule type" value="Genomic_DNA"/>
</dbReference>
<feature type="transmembrane region" description="Helical" evidence="11">
    <location>
        <begin position="266"/>
        <end position="286"/>
    </location>
</feature>
<dbReference type="InterPro" id="IPR001546">
    <property type="entry name" value="GPCR_Pheromne_A_rcpt"/>
</dbReference>
<feature type="region of interest" description="Disordered" evidence="10">
    <location>
        <begin position="413"/>
        <end position="482"/>
    </location>
</feature>
<feature type="transmembrane region" description="Helical" evidence="11">
    <location>
        <begin position="6"/>
        <end position="22"/>
    </location>
</feature>
<dbReference type="CDD" id="cd14966">
    <property type="entry name" value="7tmD_STE3"/>
    <property type="match status" value="1"/>
</dbReference>
<dbReference type="GO" id="GO:0000750">
    <property type="term" value="P:pheromone-dependent signal transduction involved in conjugation with cellular fusion"/>
    <property type="evidence" value="ECO:0007669"/>
    <property type="project" value="TreeGrafter"/>
</dbReference>
<keyword evidence="6" id="KW-0297">G-protein coupled receptor</keyword>
<dbReference type="PANTHER" id="PTHR28097">
    <property type="entry name" value="PHEROMONE A FACTOR RECEPTOR"/>
    <property type="match status" value="1"/>
</dbReference>
<evidence type="ECO:0000313" key="12">
    <source>
        <dbReference type="EMBL" id="ALT56993.1"/>
    </source>
</evidence>
<evidence type="ECO:0000256" key="5">
    <source>
        <dbReference type="ARBA" id="ARBA00022989"/>
    </source>
</evidence>
<feature type="compositionally biased region" description="Pro residues" evidence="10">
    <location>
        <begin position="471"/>
        <end position="482"/>
    </location>
</feature>
<keyword evidence="3" id="KW-0589">Pheromone response</keyword>
<feature type="compositionally biased region" description="Low complexity" evidence="10">
    <location>
        <begin position="427"/>
        <end position="446"/>
    </location>
</feature>
<evidence type="ECO:0000256" key="8">
    <source>
        <dbReference type="ARBA" id="ARBA00023170"/>
    </source>
</evidence>
<comment type="similarity">
    <text evidence="2">Belongs to the G-protein coupled receptor 4 family.</text>
</comment>
<dbReference type="Pfam" id="PF02076">
    <property type="entry name" value="STE3"/>
    <property type="match status" value="1"/>
</dbReference>
<keyword evidence="5 11" id="KW-1133">Transmembrane helix</keyword>
<evidence type="ECO:0000256" key="10">
    <source>
        <dbReference type="SAM" id="MobiDB-lite"/>
    </source>
</evidence>
<feature type="transmembrane region" description="Helical" evidence="11">
    <location>
        <begin position="34"/>
        <end position="54"/>
    </location>
</feature>
<dbReference type="PRINTS" id="PR00900">
    <property type="entry name" value="PHEROMONEAR"/>
</dbReference>
<name>A0A0U2S982_MONRR</name>
<dbReference type="PANTHER" id="PTHR28097:SF1">
    <property type="entry name" value="PHEROMONE A FACTOR RECEPTOR"/>
    <property type="match status" value="1"/>
</dbReference>
<evidence type="ECO:0000256" key="1">
    <source>
        <dbReference type="ARBA" id="ARBA00004141"/>
    </source>
</evidence>
<feature type="transmembrane region" description="Helical" evidence="11">
    <location>
        <begin position="110"/>
        <end position="130"/>
    </location>
</feature>
<evidence type="ECO:0000256" key="6">
    <source>
        <dbReference type="ARBA" id="ARBA00023040"/>
    </source>
</evidence>
<evidence type="ECO:0000256" key="4">
    <source>
        <dbReference type="ARBA" id="ARBA00022692"/>
    </source>
</evidence>
<feature type="compositionally biased region" description="Polar residues" evidence="10">
    <location>
        <begin position="415"/>
        <end position="426"/>
    </location>
</feature>
<keyword evidence="9" id="KW-0807">Transducer</keyword>
<feature type="region of interest" description="Disordered" evidence="10">
    <location>
        <begin position="346"/>
        <end position="370"/>
    </location>
</feature>
<keyword evidence="8 12" id="KW-0675">Receptor</keyword>
<keyword evidence="7 11" id="KW-0472">Membrane</keyword>
<evidence type="ECO:0000256" key="7">
    <source>
        <dbReference type="ARBA" id="ARBA00023136"/>
    </source>
</evidence>
<reference evidence="12" key="1">
    <citation type="journal article" date="2016" name="Heredity">
        <title>The cacao pathogen Moniliophthora roreri (Marasmiaceae) possesses biallelic A and B mating loci but reproduces clonally.</title>
        <authorList>
            <person name="Diaz-Valderrama J.R."/>
            <person name="Aime M.C."/>
        </authorList>
    </citation>
    <scope>NUCLEOTIDE SEQUENCE</scope>
    <source>
        <strain evidence="12">JD2</strain>
    </source>
</reference>
<dbReference type="AlphaFoldDB" id="A0A0U2S982"/>